<accession>A0A3Q8XR24</accession>
<feature type="region of interest" description="Disordered" evidence="1">
    <location>
        <begin position="150"/>
        <end position="175"/>
    </location>
</feature>
<dbReference type="GO" id="GO:0007165">
    <property type="term" value="P:signal transduction"/>
    <property type="evidence" value="ECO:0007669"/>
    <property type="project" value="InterPro"/>
</dbReference>
<dbReference type="EMBL" id="CP032509">
    <property type="protein sequence ID" value="AZN73344.1"/>
    <property type="molecule type" value="Genomic_DNA"/>
</dbReference>
<organism evidence="3 4">
    <name type="scientific">Georhizobium profundi</name>
    <dbReference type="NCBI Taxonomy" id="2341112"/>
    <lineage>
        <taxon>Bacteria</taxon>
        <taxon>Pseudomonadati</taxon>
        <taxon>Pseudomonadota</taxon>
        <taxon>Alphaproteobacteria</taxon>
        <taxon>Hyphomicrobiales</taxon>
        <taxon>Rhizobiaceae</taxon>
        <taxon>Georhizobium</taxon>
    </lineage>
</organism>
<dbReference type="OrthoDB" id="1426235at2"/>
<feature type="domain" description="TIR" evidence="2">
    <location>
        <begin position="1"/>
        <end position="142"/>
    </location>
</feature>
<dbReference type="AlphaFoldDB" id="A0A3Q8XR24"/>
<dbReference type="KEGG" id="abaw:D5400_20465"/>
<dbReference type="SUPFAM" id="SSF52200">
    <property type="entry name" value="Toll/Interleukin receptor TIR domain"/>
    <property type="match status" value="1"/>
</dbReference>
<sequence>MTKLFFSYSHADEGFRDTLEKHLSALKHEGLIDTWHDRRIPAGDEIDSAIDVNLEQADVILLLVSADFIASRYCFDIEMARALERHGEGTARVIPVILRHCDWKTMPFAKLLAAPTDGKPIKAWADIDEAYTDVAGHIRRAIAVVKPHSQTSAVQKPGAGPGTIGSRHHEQQAQSVPIMRSSNLRVRKTFTDADQEHFLVDCFAFMNRFFENSLQELTERNPGIEGRYRQIDANRFTGVIYADGKAVSRCKIVLGGMFGNGISYSQSENASDNSINENLSVQHDDQNLYLTPMMGIRFLGGERDMKLSAEGASEFYWSMLIKPLQ</sequence>
<evidence type="ECO:0000259" key="2">
    <source>
        <dbReference type="PROSITE" id="PS50104"/>
    </source>
</evidence>
<dbReference type="InterPro" id="IPR035897">
    <property type="entry name" value="Toll_tir_struct_dom_sf"/>
</dbReference>
<proteinExistence type="predicted"/>
<keyword evidence="4" id="KW-1185">Reference proteome</keyword>
<reference evidence="3 4" key="1">
    <citation type="submission" date="2018-09" db="EMBL/GenBank/DDBJ databases">
        <title>Marinorhizobium profundi gen. nov., sp. nov., isolated from a deep-sea sediment sample from the New Britain Trench and proposal of Marinorhizobiaceae fam. nov. in the order Rhizobiales of the class Alphaproteobacteria.</title>
        <authorList>
            <person name="Cao J."/>
        </authorList>
    </citation>
    <scope>NUCLEOTIDE SEQUENCE [LARGE SCALE GENOMIC DNA]</scope>
    <source>
        <strain evidence="3 4">WS11</strain>
    </source>
</reference>
<dbReference type="InterPro" id="IPR000157">
    <property type="entry name" value="TIR_dom"/>
</dbReference>
<dbReference type="SMART" id="SM00255">
    <property type="entry name" value="TIR"/>
    <property type="match status" value="1"/>
</dbReference>
<dbReference type="Pfam" id="PF13676">
    <property type="entry name" value="TIR_2"/>
    <property type="match status" value="1"/>
</dbReference>
<protein>
    <submittedName>
        <fullName evidence="3">Toll/interleukin-1 receptor domain-containing protein</fullName>
    </submittedName>
</protein>
<keyword evidence="3" id="KW-0675">Receptor</keyword>
<evidence type="ECO:0000313" key="4">
    <source>
        <dbReference type="Proteomes" id="UP000268192"/>
    </source>
</evidence>
<evidence type="ECO:0000256" key="1">
    <source>
        <dbReference type="SAM" id="MobiDB-lite"/>
    </source>
</evidence>
<name>A0A3Q8XR24_9HYPH</name>
<dbReference type="PROSITE" id="PS50104">
    <property type="entry name" value="TIR"/>
    <property type="match status" value="1"/>
</dbReference>
<evidence type="ECO:0000313" key="3">
    <source>
        <dbReference type="EMBL" id="AZN73344.1"/>
    </source>
</evidence>
<gene>
    <name evidence="3" type="ORF">D5400_20465</name>
</gene>
<dbReference type="Proteomes" id="UP000268192">
    <property type="component" value="Chromosome"/>
</dbReference>
<dbReference type="RefSeq" id="WP_126012169.1">
    <property type="nucleotide sequence ID" value="NZ_CP032509.1"/>
</dbReference>
<dbReference type="Gene3D" id="3.40.50.10140">
    <property type="entry name" value="Toll/interleukin-1 receptor homology (TIR) domain"/>
    <property type="match status" value="1"/>
</dbReference>